<dbReference type="KEGG" id="rub:GBA63_18680"/>
<dbReference type="AlphaFoldDB" id="A0A6G8QFN5"/>
<evidence type="ECO:0000313" key="1">
    <source>
        <dbReference type="EMBL" id="QIN85272.1"/>
    </source>
</evidence>
<sequence length="106" mass="11553">MKVEVLYFDGCPTYREAEETLREVLAEAGAGAGVALVAVNTDEEAERLRFPGSPTIRVEGEDLFPAGERGEWRLGCRVYATPEGLKGSPTKEMLRQALERAAVLPS</sequence>
<dbReference type="Proteomes" id="UP000501452">
    <property type="component" value="Chromosome"/>
</dbReference>
<reference evidence="1 2" key="1">
    <citation type="submission" date="2019-10" db="EMBL/GenBank/DDBJ databases">
        <title>Rubrobacter sp nov SCSIO 52090 isolated from a deep-sea sediment in the South China Sea.</title>
        <authorList>
            <person name="Chen R.W."/>
        </authorList>
    </citation>
    <scope>NUCLEOTIDE SEQUENCE [LARGE SCALE GENOMIC DNA]</scope>
    <source>
        <strain evidence="1 2">SCSIO 52909</strain>
    </source>
</reference>
<gene>
    <name evidence="1" type="ORF">GBA63_18680</name>
</gene>
<dbReference type="EMBL" id="CP045119">
    <property type="protein sequence ID" value="QIN85272.1"/>
    <property type="molecule type" value="Genomic_DNA"/>
</dbReference>
<accession>A0A6G8QFN5</accession>
<proteinExistence type="predicted"/>
<name>A0A6G8QFN5_9ACTN</name>
<evidence type="ECO:0000313" key="2">
    <source>
        <dbReference type="Proteomes" id="UP000501452"/>
    </source>
</evidence>
<protein>
    <submittedName>
        <fullName evidence="1">Thioredoxin family protein</fullName>
    </submittedName>
</protein>
<organism evidence="1 2">
    <name type="scientific">Rubrobacter tropicus</name>
    <dbReference type="NCBI Taxonomy" id="2653851"/>
    <lineage>
        <taxon>Bacteria</taxon>
        <taxon>Bacillati</taxon>
        <taxon>Actinomycetota</taxon>
        <taxon>Rubrobacteria</taxon>
        <taxon>Rubrobacterales</taxon>
        <taxon>Rubrobacteraceae</taxon>
        <taxon>Rubrobacter</taxon>
    </lineage>
</organism>
<keyword evidence="2" id="KW-1185">Reference proteome</keyword>